<dbReference type="InterPro" id="IPR029063">
    <property type="entry name" value="SAM-dependent_MTases_sf"/>
</dbReference>
<sequence>MNVQTEQDLVALCVALIGGHGVLSAAERKLSKAAPVVAQKSRDIDAVRKAILRGKDPLGEAFSSIRSATERRASGAVYTPAPIVRSMMTWLTSQGVPARIVDPGAGSGRFILAAGEAFPHAKLVAVEMDPL</sequence>
<dbReference type="GO" id="GO:0003677">
    <property type="term" value="F:DNA binding"/>
    <property type="evidence" value="ECO:0007669"/>
    <property type="project" value="InterPro"/>
</dbReference>
<protein>
    <submittedName>
        <fullName evidence="3">N-6 DNA methylase</fullName>
    </submittedName>
</protein>
<dbReference type="Proteomes" id="UP000629611">
    <property type="component" value="Unassembled WGS sequence"/>
</dbReference>
<comment type="caution">
    <text evidence="3">The sequence shown here is derived from an EMBL/GenBank/DDBJ whole genome shotgun (WGS) entry which is preliminary data.</text>
</comment>
<dbReference type="PRINTS" id="PR00507">
    <property type="entry name" value="N12N6MTFRASE"/>
</dbReference>
<dbReference type="GO" id="GO:0008170">
    <property type="term" value="F:N-methyltransferase activity"/>
    <property type="evidence" value="ECO:0007669"/>
    <property type="project" value="InterPro"/>
</dbReference>
<dbReference type="AlphaFoldDB" id="A0AAW4E6W0"/>
<dbReference type="SUPFAM" id="SSF53335">
    <property type="entry name" value="S-adenosyl-L-methionine-dependent methyltransferases"/>
    <property type="match status" value="1"/>
</dbReference>
<keyword evidence="3" id="KW-0489">Methyltransferase</keyword>
<dbReference type="EMBL" id="JAEIKK010000079">
    <property type="protein sequence ID" value="MBI6716291.1"/>
    <property type="molecule type" value="Genomic_DNA"/>
</dbReference>
<feature type="non-terminal residue" evidence="3">
    <location>
        <position position="131"/>
    </location>
</feature>
<reference evidence="3" key="1">
    <citation type="submission" date="2020-12" db="EMBL/GenBank/DDBJ databases">
        <title>Comparative genomic insights into the epidemiology and virulence of plant pathogenic Pseudomonads from Turkey.</title>
        <authorList>
            <person name="Dillon M."/>
            <person name="Ruiz-Bedoya T."/>
            <person name="Bendalovic-Torma C."/>
            <person name="Guttman K.M."/>
            <person name="Kwak H."/>
            <person name="Middleton M.A."/>
            <person name="Wang P.W."/>
            <person name="Horuz S."/>
            <person name="Aysan Y."/>
            <person name="Guttman D.S."/>
        </authorList>
    </citation>
    <scope>NUCLEOTIDE SEQUENCE</scope>
    <source>
        <strain evidence="3">CT_2_2</strain>
    </source>
</reference>
<name>A0AAW4E6W0_PSESX</name>
<evidence type="ECO:0000313" key="4">
    <source>
        <dbReference type="Proteomes" id="UP000629611"/>
    </source>
</evidence>
<dbReference type="RefSeq" id="WP_198721612.1">
    <property type="nucleotide sequence ID" value="NZ_JAEIKJ010000139.1"/>
</dbReference>
<comment type="similarity">
    <text evidence="1">Belongs to the N(4)/N(6)-methyltransferase family.</text>
</comment>
<evidence type="ECO:0000256" key="1">
    <source>
        <dbReference type="ARBA" id="ARBA00006594"/>
    </source>
</evidence>
<organism evidence="3 4">
    <name type="scientific">Pseudomonas syringae</name>
    <dbReference type="NCBI Taxonomy" id="317"/>
    <lineage>
        <taxon>Bacteria</taxon>
        <taxon>Pseudomonadati</taxon>
        <taxon>Pseudomonadota</taxon>
        <taxon>Gammaproteobacteria</taxon>
        <taxon>Pseudomonadales</taxon>
        <taxon>Pseudomonadaceae</taxon>
        <taxon>Pseudomonas</taxon>
    </lineage>
</organism>
<keyword evidence="3" id="KW-0808">Transferase</keyword>
<accession>A0AAW4E6W0</accession>
<dbReference type="GO" id="GO:0032259">
    <property type="term" value="P:methylation"/>
    <property type="evidence" value="ECO:0007669"/>
    <property type="project" value="UniProtKB-KW"/>
</dbReference>
<evidence type="ECO:0000313" key="3">
    <source>
        <dbReference type="EMBL" id="MBI6716291.1"/>
    </source>
</evidence>
<dbReference type="Gene3D" id="3.40.50.150">
    <property type="entry name" value="Vaccinia Virus protein VP39"/>
    <property type="match status" value="1"/>
</dbReference>
<dbReference type="Pfam" id="PF02384">
    <property type="entry name" value="N6_Mtase"/>
    <property type="match status" value="1"/>
</dbReference>
<gene>
    <name evidence="3" type="ORF">YA0595_24345</name>
</gene>
<feature type="domain" description="DNA methylase adenine-specific" evidence="2">
    <location>
        <begin position="68"/>
        <end position="117"/>
    </location>
</feature>
<proteinExistence type="inferred from homology"/>
<dbReference type="InterPro" id="IPR003356">
    <property type="entry name" value="DNA_methylase_A-5"/>
</dbReference>
<evidence type="ECO:0000259" key="2">
    <source>
        <dbReference type="Pfam" id="PF02384"/>
    </source>
</evidence>